<keyword evidence="3" id="KW-0547">Nucleotide-binding</keyword>
<dbReference type="GO" id="GO:0140359">
    <property type="term" value="F:ABC-type transporter activity"/>
    <property type="evidence" value="ECO:0007669"/>
    <property type="project" value="InterPro"/>
</dbReference>
<dbReference type="InterPro" id="IPR017871">
    <property type="entry name" value="ABC_transporter-like_CS"/>
</dbReference>
<reference evidence="7" key="1">
    <citation type="journal article" date="2021" name="PeerJ">
        <title>Extensive microbial diversity within the chicken gut microbiome revealed by metagenomics and culture.</title>
        <authorList>
            <person name="Gilroy R."/>
            <person name="Ravi A."/>
            <person name="Getino M."/>
            <person name="Pursley I."/>
            <person name="Horton D.L."/>
            <person name="Alikhan N.F."/>
            <person name="Baker D."/>
            <person name="Gharbi K."/>
            <person name="Hall N."/>
            <person name="Watson M."/>
            <person name="Adriaenssens E.M."/>
            <person name="Foster-Nyarko E."/>
            <person name="Jarju S."/>
            <person name="Secka A."/>
            <person name="Antonio M."/>
            <person name="Oren A."/>
            <person name="Chaudhuri R.R."/>
            <person name="La Ragione R."/>
            <person name="Hildebrand F."/>
            <person name="Pallen M.J."/>
        </authorList>
    </citation>
    <scope>NUCLEOTIDE SEQUENCE</scope>
    <source>
        <strain evidence="7">USAMLcec2-132</strain>
    </source>
</reference>
<dbReference type="EMBL" id="DWWS01000020">
    <property type="protein sequence ID" value="HJC23098.1"/>
    <property type="molecule type" value="Genomic_DNA"/>
</dbReference>
<evidence type="ECO:0000313" key="8">
    <source>
        <dbReference type="Proteomes" id="UP000823891"/>
    </source>
</evidence>
<dbReference type="PROSITE" id="PS50893">
    <property type="entry name" value="ABC_TRANSPORTER_2"/>
    <property type="match status" value="1"/>
</dbReference>
<dbReference type="Pfam" id="PF14524">
    <property type="entry name" value="Wzt_C"/>
    <property type="match status" value="1"/>
</dbReference>
<feature type="region of interest" description="Disordered" evidence="5">
    <location>
        <begin position="304"/>
        <end position="324"/>
    </location>
</feature>
<dbReference type="InterPro" id="IPR015860">
    <property type="entry name" value="ABC_transpr_TagH-like"/>
</dbReference>
<evidence type="ECO:0000256" key="3">
    <source>
        <dbReference type="ARBA" id="ARBA00022741"/>
    </source>
</evidence>
<protein>
    <submittedName>
        <fullName evidence="7">ABC transporter ATP-binding protein</fullName>
    </submittedName>
</protein>
<dbReference type="GO" id="GO:0016887">
    <property type="term" value="F:ATP hydrolysis activity"/>
    <property type="evidence" value="ECO:0007669"/>
    <property type="project" value="InterPro"/>
</dbReference>
<dbReference type="InterPro" id="IPR003439">
    <property type="entry name" value="ABC_transporter-like_ATP-bd"/>
</dbReference>
<proteinExistence type="inferred from homology"/>
<dbReference type="Gene3D" id="3.40.50.300">
    <property type="entry name" value="P-loop containing nucleotide triphosphate hydrolases"/>
    <property type="match status" value="1"/>
</dbReference>
<dbReference type="Proteomes" id="UP000823891">
    <property type="component" value="Unassembled WGS sequence"/>
</dbReference>
<dbReference type="CDD" id="cd10147">
    <property type="entry name" value="Wzt_C-like"/>
    <property type="match status" value="1"/>
</dbReference>
<dbReference type="PANTHER" id="PTHR46743">
    <property type="entry name" value="TEICHOIC ACIDS EXPORT ATP-BINDING PROTEIN TAGH"/>
    <property type="match status" value="1"/>
</dbReference>
<dbReference type="SMART" id="SM00382">
    <property type="entry name" value="AAA"/>
    <property type="match status" value="1"/>
</dbReference>
<evidence type="ECO:0000256" key="1">
    <source>
        <dbReference type="ARBA" id="ARBA00005417"/>
    </source>
</evidence>
<evidence type="ECO:0000256" key="2">
    <source>
        <dbReference type="ARBA" id="ARBA00022448"/>
    </source>
</evidence>
<dbReference type="PANTHER" id="PTHR46743:SF2">
    <property type="entry name" value="TEICHOIC ACIDS EXPORT ATP-BINDING PROTEIN TAGH"/>
    <property type="match status" value="1"/>
</dbReference>
<reference evidence="7" key="2">
    <citation type="submission" date="2021-04" db="EMBL/GenBank/DDBJ databases">
        <authorList>
            <person name="Gilroy R."/>
        </authorList>
    </citation>
    <scope>NUCLEOTIDE SEQUENCE</scope>
    <source>
        <strain evidence="7">USAMLcec2-132</strain>
    </source>
</reference>
<feature type="domain" description="ABC transporter" evidence="6">
    <location>
        <begin position="28"/>
        <end position="249"/>
    </location>
</feature>
<comment type="similarity">
    <text evidence="1">Belongs to the ABC transporter superfamily.</text>
</comment>
<evidence type="ECO:0000256" key="4">
    <source>
        <dbReference type="ARBA" id="ARBA00022840"/>
    </source>
</evidence>
<dbReference type="InterPro" id="IPR050683">
    <property type="entry name" value="Bact_Polysacc_Export_ATP-bd"/>
</dbReference>
<evidence type="ECO:0000259" key="6">
    <source>
        <dbReference type="PROSITE" id="PS50893"/>
    </source>
</evidence>
<name>A0A9D2SP64_9FIRM</name>
<evidence type="ECO:0000313" key="7">
    <source>
        <dbReference type="EMBL" id="HJC23098.1"/>
    </source>
</evidence>
<dbReference type="InterPro" id="IPR027417">
    <property type="entry name" value="P-loop_NTPase"/>
</dbReference>
<dbReference type="AlphaFoldDB" id="A0A9D2SP64"/>
<keyword evidence="4 7" id="KW-0067">ATP-binding</keyword>
<accession>A0A9D2SP64</accession>
<dbReference type="PROSITE" id="PS00211">
    <property type="entry name" value="ABC_TRANSPORTER_1"/>
    <property type="match status" value="1"/>
</dbReference>
<dbReference type="GO" id="GO:0005524">
    <property type="term" value="F:ATP binding"/>
    <property type="evidence" value="ECO:0007669"/>
    <property type="project" value="UniProtKB-KW"/>
</dbReference>
<dbReference type="CDD" id="cd03220">
    <property type="entry name" value="ABC_KpsT_Wzt"/>
    <property type="match status" value="1"/>
</dbReference>
<dbReference type="InterPro" id="IPR029439">
    <property type="entry name" value="Wzt_C"/>
</dbReference>
<dbReference type="GO" id="GO:0016020">
    <property type="term" value="C:membrane"/>
    <property type="evidence" value="ECO:0007669"/>
    <property type="project" value="InterPro"/>
</dbReference>
<organism evidence="7 8">
    <name type="scientific">Candidatus Eisenbergiella merdavium</name>
    <dbReference type="NCBI Taxonomy" id="2838551"/>
    <lineage>
        <taxon>Bacteria</taxon>
        <taxon>Bacillati</taxon>
        <taxon>Bacillota</taxon>
        <taxon>Clostridia</taxon>
        <taxon>Lachnospirales</taxon>
        <taxon>Lachnospiraceae</taxon>
        <taxon>Eisenbergiella</taxon>
    </lineage>
</organism>
<dbReference type="InterPro" id="IPR003593">
    <property type="entry name" value="AAA+_ATPase"/>
</dbReference>
<dbReference type="Pfam" id="PF00005">
    <property type="entry name" value="ABC_tran"/>
    <property type="match status" value="1"/>
</dbReference>
<evidence type="ECO:0000256" key="5">
    <source>
        <dbReference type="SAM" id="MobiDB-lite"/>
    </source>
</evidence>
<comment type="caution">
    <text evidence="7">The sequence shown here is derived from an EMBL/GenBank/DDBJ whole genome shotgun (WGS) entry which is preliminary data.</text>
</comment>
<dbReference type="Gene3D" id="2.70.50.60">
    <property type="entry name" value="abc- transporter (atp binding component) like domain"/>
    <property type="match status" value="1"/>
</dbReference>
<dbReference type="SUPFAM" id="SSF52540">
    <property type="entry name" value="P-loop containing nucleoside triphosphate hydrolases"/>
    <property type="match status" value="1"/>
</dbReference>
<sequence>MDTKQLAIHVEGLNKVYRLYDHNRDRLIDSLGLARKKRYREHFALNNVDLDVHQGECVGIIGTNGSGKSTILKIITGVLNPTSGTVQVNGRISALLELGAGFNYEYNGIENVYLNGTMIGFSEKEIDEKLQDILDFADIGDYVYQPVKTYSSGMFVRLAFAVAININPEILIVDEALSVGDVFFQAKCYHKFEEFKKQGKTILFVSHDLSAISKYCDRAVLLNQGVKLGEGSPRDMIDIYKQVLVGQYELPAGDKKANLAADEDIRRAAAEKTEGKAAGASAGGALADGASEDAVLAYGTGKAASRETGGTDKGASSAPAPTPGLNVQALEYGTKEAEIIEYYMTDGAGLRTSAILKGDPFTLHMRVRAKKDLQAPIFALSIKNIKGVEITGTNTMVEKSFLESVKAGEELSITFTQKVRLQGGEYLLSLGVTGYEGDAFTVYHRLYDILNLTVISDHDTVGYFDMESDVRVEYEKKL</sequence>
<keyword evidence="2" id="KW-0813">Transport</keyword>
<gene>
    <name evidence="7" type="ORF">H9761_05260</name>
</gene>